<dbReference type="Proteomes" id="UP000193529">
    <property type="component" value="Unassembled WGS sequence"/>
</dbReference>
<dbReference type="InterPro" id="IPR036250">
    <property type="entry name" value="AcylCo_DH-like_C"/>
</dbReference>
<keyword evidence="5" id="KW-1185">Reference proteome</keyword>
<reference evidence="4 5" key="1">
    <citation type="submission" date="2016-01" db="EMBL/GenBank/DDBJ databases">
        <title>The new phylogeny of the genus Mycobacterium.</title>
        <authorList>
            <person name="Tarcisio F."/>
            <person name="Conor M."/>
            <person name="Antonella G."/>
            <person name="Elisabetta G."/>
            <person name="Giulia F.S."/>
            <person name="Sara T."/>
            <person name="Anna F."/>
            <person name="Clotilde B."/>
            <person name="Roberto B."/>
            <person name="Veronica D.S."/>
            <person name="Fabio R."/>
            <person name="Monica P."/>
            <person name="Olivier J."/>
            <person name="Enrico T."/>
            <person name="Nicola S."/>
        </authorList>
    </citation>
    <scope>NUCLEOTIDE SEQUENCE [LARGE SCALE GENOMIC DNA]</scope>
    <source>
        <strain evidence="4 5">DSM 44572</strain>
    </source>
</reference>
<evidence type="ECO:0000313" key="4">
    <source>
        <dbReference type="EMBL" id="ORW20419.1"/>
    </source>
</evidence>
<protein>
    <submittedName>
        <fullName evidence="4">Indole dioxygenase</fullName>
    </submittedName>
</protein>
<dbReference type="InterPro" id="IPR037069">
    <property type="entry name" value="AcylCoA_DH/ox_N_sf"/>
</dbReference>
<dbReference type="InterPro" id="IPR009100">
    <property type="entry name" value="AcylCoA_DH/oxidase_NM_dom_sf"/>
</dbReference>
<dbReference type="STRING" id="153971.AWC19_15085"/>
<dbReference type="AlphaFoldDB" id="A0A1X1ZAP3"/>
<dbReference type="GO" id="GO:0050660">
    <property type="term" value="F:flavin adenine dinucleotide binding"/>
    <property type="evidence" value="ECO:0007669"/>
    <property type="project" value="InterPro"/>
</dbReference>
<dbReference type="SUPFAM" id="SSF47203">
    <property type="entry name" value="Acyl-CoA dehydrogenase C-terminal domain-like"/>
    <property type="match status" value="1"/>
</dbReference>
<evidence type="ECO:0000256" key="1">
    <source>
        <dbReference type="ARBA" id="ARBA00023002"/>
    </source>
</evidence>
<dbReference type="Gene3D" id="1.20.140.10">
    <property type="entry name" value="Butyryl-CoA Dehydrogenase, subunit A, domain 3"/>
    <property type="match status" value="1"/>
</dbReference>
<name>A0A1X1ZAP3_9MYCO</name>
<keyword evidence="4" id="KW-0223">Dioxygenase</keyword>
<gene>
    <name evidence="4" type="ORF">AWC19_15085</name>
</gene>
<evidence type="ECO:0000259" key="3">
    <source>
        <dbReference type="Pfam" id="PF08028"/>
    </source>
</evidence>
<sequence>MTTTDEALEPDTEEQLIAKAAELSTLLSEHADEASQLTRPADTVIEALRDAGMFKLTTPRSRGGYQVSLPTFIRIGEELARGCASTSWVTSIYNGGIYMSCTFPDRALDEVFADGAPLMCSNFTPSGQAIPTDGGYRITASWRFCSGQHHADWGLMASMIVRDGQDPEPATFIIRRSDMAAADDWHVSGLRGSGSNTLSVEDLFVPEHMVQPIAVAAMAETRSESLASDSYFKVPHIPFFTAGATGAPLGMARAAMDLFASRIHKRGITYTTYAKQSDAVVTHLQMDEAIMKIDEARFHAERAVETALKVSENLADVASRVRIRSDAAWCFRRSREAIEVIRQAAGASALTLSNPMGRIVDDIEALTVHSFLVFSTNAELHGRVRCGLAPDVPFF</sequence>
<comment type="caution">
    <text evidence="4">The sequence shown here is derived from an EMBL/GenBank/DDBJ whole genome shotgun (WGS) entry which is preliminary data.</text>
</comment>
<feature type="domain" description="Acyl-CoA dehydrogenase/oxidase N-terminal" evidence="2">
    <location>
        <begin position="27"/>
        <end position="95"/>
    </location>
</feature>
<dbReference type="Pfam" id="PF08028">
    <property type="entry name" value="Acyl-CoA_dh_2"/>
    <property type="match status" value="1"/>
</dbReference>
<dbReference type="Gene3D" id="1.10.540.10">
    <property type="entry name" value="Acyl-CoA dehydrogenase/oxidase, N-terminal domain"/>
    <property type="match status" value="1"/>
</dbReference>
<dbReference type="EMBL" id="LQPJ01000124">
    <property type="protein sequence ID" value="ORW20419.1"/>
    <property type="molecule type" value="Genomic_DNA"/>
</dbReference>
<dbReference type="OrthoDB" id="3404950at2"/>
<dbReference type="InterPro" id="IPR013107">
    <property type="entry name" value="Acyl-CoA_DH_C"/>
</dbReference>
<dbReference type="SUPFAM" id="SSF56645">
    <property type="entry name" value="Acyl-CoA dehydrogenase NM domain-like"/>
    <property type="match status" value="1"/>
</dbReference>
<proteinExistence type="predicted"/>
<evidence type="ECO:0000259" key="2">
    <source>
        <dbReference type="Pfam" id="PF02771"/>
    </source>
</evidence>
<dbReference type="GO" id="GO:0016627">
    <property type="term" value="F:oxidoreductase activity, acting on the CH-CH group of donors"/>
    <property type="evidence" value="ECO:0007669"/>
    <property type="project" value="InterPro"/>
</dbReference>
<accession>A0A1X1ZAP3</accession>
<dbReference type="Gene3D" id="2.40.110.10">
    <property type="entry name" value="Butyryl-CoA Dehydrogenase, subunit A, domain 2"/>
    <property type="match status" value="1"/>
</dbReference>
<keyword evidence="1" id="KW-0560">Oxidoreductase</keyword>
<organism evidence="4 5">
    <name type="scientific">Mycobacterium palustre</name>
    <dbReference type="NCBI Taxonomy" id="153971"/>
    <lineage>
        <taxon>Bacteria</taxon>
        <taxon>Bacillati</taxon>
        <taxon>Actinomycetota</taxon>
        <taxon>Actinomycetes</taxon>
        <taxon>Mycobacteriales</taxon>
        <taxon>Mycobacteriaceae</taxon>
        <taxon>Mycobacterium</taxon>
        <taxon>Mycobacterium simiae complex</taxon>
    </lineage>
</organism>
<evidence type="ECO:0000313" key="5">
    <source>
        <dbReference type="Proteomes" id="UP000193529"/>
    </source>
</evidence>
<dbReference type="Pfam" id="PF02771">
    <property type="entry name" value="Acyl-CoA_dh_N"/>
    <property type="match status" value="1"/>
</dbReference>
<feature type="domain" description="Acyl-CoA dehydrogenase C-terminal" evidence="3">
    <location>
        <begin position="247"/>
        <end position="372"/>
    </location>
</feature>
<dbReference type="InterPro" id="IPR013786">
    <property type="entry name" value="AcylCoA_DH/ox_N"/>
</dbReference>
<dbReference type="GO" id="GO:0051213">
    <property type="term" value="F:dioxygenase activity"/>
    <property type="evidence" value="ECO:0007669"/>
    <property type="project" value="UniProtKB-KW"/>
</dbReference>
<dbReference type="RefSeq" id="WP_085079810.1">
    <property type="nucleotide sequence ID" value="NZ_LQPJ01000124.1"/>
</dbReference>
<dbReference type="PIRSF" id="PIRSF016578">
    <property type="entry name" value="HsaA"/>
    <property type="match status" value="1"/>
</dbReference>
<dbReference type="InterPro" id="IPR046373">
    <property type="entry name" value="Acyl-CoA_Oxase/DH_mid-dom_sf"/>
</dbReference>